<dbReference type="PROSITE" id="PS50001">
    <property type="entry name" value="SH2"/>
    <property type="match status" value="1"/>
</dbReference>
<dbReference type="GO" id="GO:0001784">
    <property type="term" value="F:phosphotyrosine residue binding"/>
    <property type="evidence" value="ECO:0007669"/>
    <property type="project" value="TreeGrafter"/>
</dbReference>
<keyword evidence="4" id="KW-0378">Hydrolase</keyword>
<dbReference type="CDD" id="cd09931">
    <property type="entry name" value="SH2_C-SH2_SHP_like"/>
    <property type="match status" value="1"/>
</dbReference>
<evidence type="ECO:0000313" key="12">
    <source>
        <dbReference type="EMBL" id="KNC26792.1"/>
    </source>
</evidence>
<evidence type="ECO:0000259" key="11">
    <source>
        <dbReference type="PROSITE" id="PS50056"/>
    </source>
</evidence>
<feature type="compositionally biased region" description="Low complexity" evidence="8">
    <location>
        <begin position="74"/>
        <end position="86"/>
    </location>
</feature>
<feature type="domain" description="SH2" evidence="9">
    <location>
        <begin position="270"/>
        <end position="364"/>
    </location>
</feature>
<evidence type="ECO:0000259" key="9">
    <source>
        <dbReference type="PROSITE" id="PS50001"/>
    </source>
</evidence>
<dbReference type="FunFam" id="3.90.190.10:FF:000237">
    <property type="entry name" value="Protein-tyrosine phosphatase SHP-1"/>
    <property type="match status" value="1"/>
</dbReference>
<keyword evidence="13" id="KW-1185">Reference proteome</keyword>
<dbReference type="GO" id="GO:0035556">
    <property type="term" value="P:intracellular signal transduction"/>
    <property type="evidence" value="ECO:0007669"/>
    <property type="project" value="TreeGrafter"/>
</dbReference>
<dbReference type="EC" id="3.1.3.48" evidence="2"/>
<protein>
    <recommendedName>
        <fullName evidence="2">protein-tyrosine-phosphatase</fullName>
        <ecNumber evidence="2">3.1.3.48</ecNumber>
    </recommendedName>
</protein>
<feature type="compositionally biased region" description="Low complexity" evidence="8">
    <location>
        <begin position="24"/>
        <end position="57"/>
    </location>
</feature>
<dbReference type="GO" id="GO:0004726">
    <property type="term" value="F:non-membrane spanning protein tyrosine phosphatase activity"/>
    <property type="evidence" value="ECO:0007669"/>
    <property type="project" value="TreeGrafter"/>
</dbReference>
<feature type="compositionally biased region" description="Polar residues" evidence="8">
    <location>
        <begin position="220"/>
        <end position="232"/>
    </location>
</feature>
<dbReference type="PANTHER" id="PTHR46257:SF3">
    <property type="entry name" value="TYROSINE-PROTEIN PHOSPHATASE CORKSCREW"/>
    <property type="match status" value="1"/>
</dbReference>
<dbReference type="SMART" id="SM00252">
    <property type="entry name" value="SH2"/>
    <property type="match status" value="1"/>
</dbReference>
<dbReference type="STRING" id="7375.A0A0L0C3G8"/>
<dbReference type="CDD" id="cd14544">
    <property type="entry name" value="PTPc-N11_6"/>
    <property type="match status" value="1"/>
</dbReference>
<dbReference type="InterPro" id="IPR000980">
    <property type="entry name" value="SH2"/>
</dbReference>
<dbReference type="GO" id="GO:0009653">
    <property type="term" value="P:anatomical structure morphogenesis"/>
    <property type="evidence" value="ECO:0007669"/>
    <property type="project" value="UniProtKB-ARBA"/>
</dbReference>
<feature type="compositionally biased region" description="Low complexity" evidence="8">
    <location>
        <begin position="995"/>
        <end position="1007"/>
    </location>
</feature>
<feature type="compositionally biased region" description="Polar residues" evidence="8">
    <location>
        <begin position="533"/>
        <end position="548"/>
    </location>
</feature>
<dbReference type="InterPro" id="IPR029021">
    <property type="entry name" value="Prot-tyrosine_phosphatase-like"/>
</dbReference>
<feature type="compositionally biased region" description="Low complexity" evidence="8">
    <location>
        <begin position="562"/>
        <end position="572"/>
    </location>
</feature>
<feature type="compositionally biased region" description="Low complexity" evidence="8">
    <location>
        <begin position="851"/>
        <end position="884"/>
    </location>
</feature>
<keyword evidence="3" id="KW-0963">Cytoplasm</keyword>
<organism evidence="12 13">
    <name type="scientific">Lucilia cuprina</name>
    <name type="common">Green bottle fly</name>
    <name type="synonym">Australian sheep blowfly</name>
    <dbReference type="NCBI Taxonomy" id="7375"/>
    <lineage>
        <taxon>Eukaryota</taxon>
        <taxon>Metazoa</taxon>
        <taxon>Ecdysozoa</taxon>
        <taxon>Arthropoda</taxon>
        <taxon>Hexapoda</taxon>
        <taxon>Insecta</taxon>
        <taxon>Pterygota</taxon>
        <taxon>Neoptera</taxon>
        <taxon>Endopterygota</taxon>
        <taxon>Diptera</taxon>
        <taxon>Brachycera</taxon>
        <taxon>Muscomorpha</taxon>
        <taxon>Oestroidea</taxon>
        <taxon>Calliphoridae</taxon>
        <taxon>Luciliinae</taxon>
        <taxon>Lucilia</taxon>
    </lineage>
</organism>
<feature type="region of interest" description="Disordered" evidence="8">
    <location>
        <begin position="932"/>
        <end position="1018"/>
    </location>
</feature>
<dbReference type="InterPro" id="IPR036860">
    <property type="entry name" value="SH2_dom_sf"/>
</dbReference>
<feature type="compositionally biased region" description="Low complexity" evidence="8">
    <location>
        <begin position="934"/>
        <end position="984"/>
    </location>
</feature>
<evidence type="ECO:0000256" key="4">
    <source>
        <dbReference type="ARBA" id="ARBA00022801"/>
    </source>
</evidence>
<dbReference type="PROSITE" id="PS50055">
    <property type="entry name" value="TYR_PHOSPHATASE_PTP"/>
    <property type="match status" value="1"/>
</dbReference>
<comment type="subcellular location">
    <subcellularLocation>
        <location evidence="1">Cytoplasm</location>
    </subcellularLocation>
</comment>
<evidence type="ECO:0000256" key="3">
    <source>
        <dbReference type="ARBA" id="ARBA00022490"/>
    </source>
</evidence>
<evidence type="ECO:0000256" key="8">
    <source>
        <dbReference type="SAM" id="MobiDB-lite"/>
    </source>
</evidence>
<evidence type="ECO:0000259" key="10">
    <source>
        <dbReference type="PROSITE" id="PS50055"/>
    </source>
</evidence>
<dbReference type="SMART" id="SM00404">
    <property type="entry name" value="PTPc_motif"/>
    <property type="match status" value="1"/>
</dbReference>
<dbReference type="Pfam" id="PF00102">
    <property type="entry name" value="Y_phosphatase"/>
    <property type="match status" value="2"/>
</dbReference>
<evidence type="ECO:0000256" key="6">
    <source>
        <dbReference type="ARBA" id="ARBA00022999"/>
    </source>
</evidence>
<dbReference type="OrthoDB" id="8815311at2759"/>
<dbReference type="SUPFAM" id="SSF55550">
    <property type="entry name" value="SH2 domain"/>
    <property type="match status" value="1"/>
</dbReference>
<dbReference type="SUPFAM" id="SSF52799">
    <property type="entry name" value="(Phosphotyrosine protein) phosphatases II"/>
    <property type="match status" value="1"/>
</dbReference>
<feature type="domain" description="Tyrosine specific protein phosphatases" evidence="11">
    <location>
        <begin position="697"/>
        <end position="777"/>
    </location>
</feature>
<keyword evidence="6 7" id="KW-0727">SH2 domain</keyword>
<feature type="region of interest" description="Disordered" evidence="8">
    <location>
        <begin position="521"/>
        <end position="579"/>
    </location>
</feature>
<accession>A0A0L0C3G8</accession>
<dbReference type="InterPro" id="IPR016130">
    <property type="entry name" value="Tyr_Pase_AS"/>
</dbReference>
<dbReference type="GO" id="GO:0000278">
    <property type="term" value="P:mitotic cell cycle"/>
    <property type="evidence" value="ECO:0007669"/>
    <property type="project" value="TreeGrafter"/>
</dbReference>
<dbReference type="PRINTS" id="PR00401">
    <property type="entry name" value="SH2DOMAIN"/>
</dbReference>
<dbReference type="InterPro" id="IPR052123">
    <property type="entry name" value="Non-rcpt_Tyr_Phosphatase"/>
</dbReference>
<dbReference type="EMBL" id="JRES01000955">
    <property type="protein sequence ID" value="KNC26792.1"/>
    <property type="molecule type" value="Genomic_DNA"/>
</dbReference>
<feature type="compositionally biased region" description="Polar residues" evidence="8">
    <location>
        <begin position="181"/>
        <end position="203"/>
    </location>
</feature>
<dbReference type="PRINTS" id="PR00700">
    <property type="entry name" value="PRTYPHPHTASE"/>
</dbReference>
<sequence>MIFNKYLLKISNAVQHKNNKENLKSSSSSSNHKNQQNSSQSLDIPHTNNNNNNNNTAANRNFEYERAIAASYKQQQHTTQHQQSQRNQHHHHHTTTSSSSSHLIPKKKKPKINVHNTNNTKTHLTTDELAIIIKGGSNNNKTKRHTLKETSTHNTQYSATPPLRETKSSLTLNLSTSPSSGVYSNAGSSFSSTPNSITLQAPPSSSSRSSSSTESLNSSENGGTPYSSNVSTPTSLPFAGNPVWPLSGAATLQISFELTLLHIRMWIYPWFHGNLSGKEGEKLLLERGKNGSFLVRESQSKPGDFVLSVRTDDKVTNVMIRWQDNKYDVGGGEPFNTLSELIEHYKRNPMVETCGTVVHLRQPFNATRITAAGINARVEQLVKGGFWEEFEALQQDSRDIFSRNEGYKMENRNKNRYRNILPYDHTRVKLNDVDHTLAGAEYINANYIRLPTDGEQNNMNASQESLNAMVSSCPACTAAQMQKNCPNCQILNKTCVQCAVKTATLPYSNCTTCNKKNDNLSKQQHQQHKRSESLTNSALMSTSSNGCLSQQQQQQPPPRPAAPSSATAASRPLNKKNSNDLTEREMFKTYIATQGCLANTITDFWNMIWQENTRVIVMTTKEYERGKNKCAKYWPDEGQCKQFGPAKIQCISENSTNDYTLREFLFSWRDQPERRIFHYHFQVWPDHGVPADPGCVLNFLQDVNTKQGQLTQAGEKPGPICVHCSAGIGRTGTFIVIDMILDQIDRHGLDTEIDIQRTIQMVRSQRSGLVQTEAQYKFVYYAVQHYIQTLIQRKRAEEQSLQVGREYTNIKYTGEIGNDTQRSPLPPNLSLASKQLQQQQQQQCANPTATNCSSGSSSSSSSNNINNCNDNINQQQQQSTKSTSMFNKMPLPSPTTTPSSRQKLQQHVAYITNIQQQQLQKQQQLLYSNDLYQNSNSSSSNTTTPKHNEQQQQQQQQQQQTGKQVSSTSTTNSSSSSTTNTTTTRPDMMRHQNPHHLQQQQQQQQHYAPPPPTPPRKT</sequence>
<reference evidence="12 13" key="1">
    <citation type="journal article" date="2015" name="Nat. Commun.">
        <title>Lucilia cuprina genome unlocks parasitic fly biology to underpin future interventions.</title>
        <authorList>
            <person name="Anstead C.A."/>
            <person name="Korhonen P.K."/>
            <person name="Young N.D."/>
            <person name="Hall R.S."/>
            <person name="Jex A.R."/>
            <person name="Murali S.C."/>
            <person name="Hughes D.S."/>
            <person name="Lee S.F."/>
            <person name="Perry T."/>
            <person name="Stroehlein A.J."/>
            <person name="Ansell B.R."/>
            <person name="Breugelmans B."/>
            <person name="Hofmann A."/>
            <person name="Qu J."/>
            <person name="Dugan S."/>
            <person name="Lee S.L."/>
            <person name="Chao H."/>
            <person name="Dinh H."/>
            <person name="Han Y."/>
            <person name="Doddapaneni H.V."/>
            <person name="Worley K.C."/>
            <person name="Muzny D.M."/>
            <person name="Ioannidis P."/>
            <person name="Waterhouse R.M."/>
            <person name="Zdobnov E.M."/>
            <person name="James P.J."/>
            <person name="Bagnall N.H."/>
            <person name="Kotze A.C."/>
            <person name="Gibbs R.A."/>
            <person name="Richards S."/>
            <person name="Batterham P."/>
            <person name="Gasser R.B."/>
        </authorList>
    </citation>
    <scope>NUCLEOTIDE SEQUENCE [LARGE SCALE GENOMIC DNA]</scope>
    <source>
        <strain evidence="12 13">LS</strain>
        <tissue evidence="12">Full body</tissue>
    </source>
</reference>
<dbReference type="InterPro" id="IPR000242">
    <property type="entry name" value="PTP_cat"/>
</dbReference>
<proteinExistence type="predicted"/>
<dbReference type="Gene3D" id="3.90.190.10">
    <property type="entry name" value="Protein tyrosine phosphatase superfamily"/>
    <property type="match status" value="2"/>
</dbReference>
<dbReference type="Proteomes" id="UP000037069">
    <property type="component" value="Unassembled WGS sequence"/>
</dbReference>
<dbReference type="PROSITE" id="PS00383">
    <property type="entry name" value="TYR_PHOSPHATASE_1"/>
    <property type="match status" value="1"/>
</dbReference>
<dbReference type="GO" id="GO:0005737">
    <property type="term" value="C:cytoplasm"/>
    <property type="evidence" value="ECO:0007669"/>
    <property type="project" value="UniProtKB-SubCell"/>
</dbReference>
<feature type="domain" description="Tyrosine-protein phosphatase" evidence="10">
    <location>
        <begin position="386"/>
        <end position="786"/>
    </location>
</feature>
<dbReference type="Gene3D" id="3.30.505.10">
    <property type="entry name" value="SH2 domain"/>
    <property type="match status" value="1"/>
</dbReference>
<feature type="region of interest" description="Disordered" evidence="8">
    <location>
        <begin position="18"/>
        <end position="57"/>
    </location>
</feature>
<gene>
    <name evidence="12" type="ORF">FF38_06364</name>
</gene>
<dbReference type="FunFam" id="3.90.190.10:FF:000121">
    <property type="entry name" value="Corkscrew, isoform D"/>
    <property type="match status" value="1"/>
</dbReference>
<keyword evidence="5" id="KW-0904">Protein phosphatase</keyword>
<dbReference type="InterPro" id="IPR000387">
    <property type="entry name" value="Tyr_Pase_dom"/>
</dbReference>
<dbReference type="GO" id="GO:0048666">
    <property type="term" value="P:neuron development"/>
    <property type="evidence" value="ECO:0007669"/>
    <property type="project" value="UniProtKB-ARBA"/>
</dbReference>
<evidence type="ECO:0000256" key="5">
    <source>
        <dbReference type="ARBA" id="ARBA00022912"/>
    </source>
</evidence>
<feature type="region of interest" description="Disordered" evidence="8">
    <location>
        <begin position="72"/>
        <end position="121"/>
    </location>
</feature>
<feature type="compositionally biased region" description="Low complexity" evidence="8">
    <location>
        <begin position="168"/>
        <end position="180"/>
    </location>
</feature>
<comment type="caution">
    <text evidence="12">The sequence shown here is derived from an EMBL/GenBank/DDBJ whole genome shotgun (WGS) entry which is preliminary data.</text>
</comment>
<feature type="compositionally biased region" description="Pro residues" evidence="8">
    <location>
        <begin position="1008"/>
        <end position="1018"/>
    </location>
</feature>
<dbReference type="FunFam" id="3.30.505.10:FF:000012">
    <property type="entry name" value="Tyrosine-protein phosphatase non-receptor type"/>
    <property type="match status" value="1"/>
</dbReference>
<dbReference type="Pfam" id="PF00017">
    <property type="entry name" value="SH2"/>
    <property type="match status" value="1"/>
</dbReference>
<name>A0A0L0C3G8_LUCCU</name>
<evidence type="ECO:0000256" key="1">
    <source>
        <dbReference type="ARBA" id="ARBA00004496"/>
    </source>
</evidence>
<feature type="region of interest" description="Disordered" evidence="8">
    <location>
        <begin position="135"/>
        <end position="232"/>
    </location>
</feature>
<dbReference type="PANTHER" id="PTHR46257">
    <property type="entry name" value="TYROSINE-PROTEIN PHOSPHATASE CORKSCREW"/>
    <property type="match status" value="1"/>
</dbReference>
<feature type="compositionally biased region" description="Low complexity" evidence="8">
    <location>
        <begin position="204"/>
        <end position="219"/>
    </location>
</feature>
<evidence type="ECO:0000313" key="13">
    <source>
        <dbReference type="Proteomes" id="UP000037069"/>
    </source>
</evidence>
<feature type="region of interest" description="Disordered" evidence="8">
    <location>
        <begin position="814"/>
        <end position="903"/>
    </location>
</feature>
<dbReference type="SMART" id="SM00194">
    <property type="entry name" value="PTPc"/>
    <property type="match status" value="1"/>
</dbReference>
<dbReference type="AlphaFoldDB" id="A0A0L0C3G8"/>
<dbReference type="PROSITE" id="PS50056">
    <property type="entry name" value="TYR_PHOSPHATASE_2"/>
    <property type="match status" value="1"/>
</dbReference>
<evidence type="ECO:0000256" key="2">
    <source>
        <dbReference type="ARBA" id="ARBA00013064"/>
    </source>
</evidence>
<dbReference type="InterPro" id="IPR003595">
    <property type="entry name" value="Tyr_Pase_cat"/>
</dbReference>
<evidence type="ECO:0000256" key="7">
    <source>
        <dbReference type="PROSITE-ProRule" id="PRU00191"/>
    </source>
</evidence>